<dbReference type="GO" id="GO:0015808">
    <property type="term" value="P:L-alanine transport"/>
    <property type="evidence" value="ECO:0007669"/>
    <property type="project" value="TreeGrafter"/>
</dbReference>
<feature type="transmembrane region" description="Helical" evidence="10">
    <location>
        <begin position="191"/>
        <end position="211"/>
    </location>
</feature>
<proteinExistence type="inferred from homology"/>
<dbReference type="PANTHER" id="PTHR11795">
    <property type="entry name" value="BRANCHED-CHAIN AMINO ACID TRANSPORT SYSTEM PERMEASE PROTEIN LIVH"/>
    <property type="match status" value="1"/>
</dbReference>
<feature type="transmembrane region" description="Helical" evidence="10">
    <location>
        <begin position="53"/>
        <end position="81"/>
    </location>
</feature>
<dbReference type="Proteomes" id="UP001139494">
    <property type="component" value="Unassembled WGS sequence"/>
</dbReference>
<evidence type="ECO:0000256" key="10">
    <source>
        <dbReference type="SAM" id="Phobius"/>
    </source>
</evidence>
<feature type="transmembrane region" description="Helical" evidence="10">
    <location>
        <begin position="93"/>
        <end position="112"/>
    </location>
</feature>
<evidence type="ECO:0000256" key="4">
    <source>
        <dbReference type="ARBA" id="ARBA00022519"/>
    </source>
</evidence>
<dbReference type="InterPro" id="IPR052157">
    <property type="entry name" value="BCAA_transport_permease"/>
</dbReference>
<dbReference type="GO" id="GO:0005304">
    <property type="term" value="F:L-valine transmembrane transporter activity"/>
    <property type="evidence" value="ECO:0007669"/>
    <property type="project" value="TreeGrafter"/>
</dbReference>
<evidence type="ECO:0000256" key="1">
    <source>
        <dbReference type="ARBA" id="ARBA00004651"/>
    </source>
</evidence>
<keyword evidence="4" id="KW-0997">Cell inner membrane</keyword>
<feature type="transmembrane region" description="Helical" evidence="10">
    <location>
        <begin position="144"/>
        <end position="161"/>
    </location>
</feature>
<sequence>MVLTTIIEVLVFGLIFGSVVALAGVGLSLIYSIADFPNFAHGDYMMFGGYMAFYINVQLGMHMAVAFAVGVVSLVALSLVIDRLAFKPLRDAGPVPLLIASIGVALFVRNLIKFFWGTQTRNYAGDWQRAQEILPGVEMTGQQITLVVVAFTLMFAVHLLLSRTRLGKSMRAMSDNRRLARASGIYAERTLMWTWIIGAALAAAAGILLGMNSSLAPYRGFMILLAIFAAVILGGIGSPYGAMVGGLIIGIAYEATPYIPGLDAGYKFATTFVIMIGILLIKPQGIFGGAVE</sequence>
<feature type="transmembrane region" description="Helical" evidence="10">
    <location>
        <begin position="264"/>
        <end position="281"/>
    </location>
</feature>
<keyword evidence="6" id="KW-0029">Amino-acid transport</keyword>
<evidence type="ECO:0000256" key="2">
    <source>
        <dbReference type="ARBA" id="ARBA00022448"/>
    </source>
</evidence>
<accession>A0A9R1CRQ4</accession>
<comment type="similarity">
    <text evidence="9">Belongs to the binding-protein-dependent transport system permease family. LivHM subfamily.</text>
</comment>
<keyword evidence="7 10" id="KW-1133">Transmembrane helix</keyword>
<comment type="caution">
    <text evidence="11">The sequence shown here is derived from an EMBL/GenBank/DDBJ whole genome shotgun (WGS) entry which is preliminary data.</text>
</comment>
<comment type="subcellular location">
    <subcellularLocation>
        <location evidence="1">Cell membrane</location>
        <topology evidence="1">Multi-pass membrane protein</topology>
    </subcellularLocation>
</comment>
<dbReference type="PANTHER" id="PTHR11795:SF371">
    <property type="entry name" value="HIGH-AFFINITY BRANCHED-CHAIN AMINO ACID TRANSPORT SYSTEM PERMEASE PROTEIN LIVH"/>
    <property type="match status" value="1"/>
</dbReference>
<keyword evidence="8 10" id="KW-0472">Membrane</keyword>
<feature type="transmembrane region" description="Helical" evidence="10">
    <location>
        <begin position="223"/>
        <end position="252"/>
    </location>
</feature>
<dbReference type="InterPro" id="IPR001851">
    <property type="entry name" value="ABC_transp_permease"/>
</dbReference>
<keyword evidence="3" id="KW-1003">Cell membrane</keyword>
<dbReference type="Pfam" id="PF02653">
    <property type="entry name" value="BPD_transp_2"/>
    <property type="match status" value="1"/>
</dbReference>
<dbReference type="EMBL" id="JAHLKM010000014">
    <property type="protein sequence ID" value="MCQ4333949.1"/>
    <property type="molecule type" value="Genomic_DNA"/>
</dbReference>
<feature type="transmembrane region" description="Helical" evidence="10">
    <location>
        <begin position="9"/>
        <end position="33"/>
    </location>
</feature>
<dbReference type="GO" id="GO:1903806">
    <property type="term" value="P:L-isoleucine import across plasma membrane"/>
    <property type="evidence" value="ECO:0007669"/>
    <property type="project" value="TreeGrafter"/>
</dbReference>
<keyword evidence="12" id="KW-1185">Reference proteome</keyword>
<evidence type="ECO:0000313" key="12">
    <source>
        <dbReference type="Proteomes" id="UP001139494"/>
    </source>
</evidence>
<evidence type="ECO:0000256" key="5">
    <source>
        <dbReference type="ARBA" id="ARBA00022692"/>
    </source>
</evidence>
<name>A0A9R1CRQ4_9EURY</name>
<gene>
    <name evidence="11" type="ORF">KM295_10735</name>
</gene>
<keyword evidence="5 10" id="KW-0812">Transmembrane</keyword>
<evidence type="ECO:0000256" key="9">
    <source>
        <dbReference type="ARBA" id="ARBA00037998"/>
    </source>
</evidence>
<evidence type="ECO:0000256" key="7">
    <source>
        <dbReference type="ARBA" id="ARBA00022989"/>
    </source>
</evidence>
<reference evidence="11" key="1">
    <citation type="journal article" date="2023" name="Front. Microbiol.">
        <title>Genomic-based phylogenetic and metabolic analyses of the genus Natronomonas, and description of Natronomonas aquatica sp. nov.</title>
        <authorList>
            <person name="Garcia-Roldan A."/>
            <person name="Duran-Viseras A."/>
            <person name="de la Haba R.R."/>
            <person name="Corral P."/>
            <person name="Sanchez-Porro C."/>
            <person name="Ventosa A."/>
        </authorList>
    </citation>
    <scope>NUCLEOTIDE SEQUENCE</scope>
    <source>
        <strain evidence="11">F2-12</strain>
    </source>
</reference>
<dbReference type="CDD" id="cd06582">
    <property type="entry name" value="TM_PBP1_LivH_like"/>
    <property type="match status" value="1"/>
</dbReference>
<keyword evidence="2" id="KW-0813">Transport</keyword>
<protein>
    <submittedName>
        <fullName evidence="11">Branched-chain amino acid ABC transporter permease</fullName>
    </submittedName>
</protein>
<organism evidence="11 12">
    <name type="scientific">Natronomonas aquatica</name>
    <dbReference type="NCBI Taxonomy" id="2841590"/>
    <lineage>
        <taxon>Archaea</taxon>
        <taxon>Methanobacteriati</taxon>
        <taxon>Methanobacteriota</taxon>
        <taxon>Stenosarchaea group</taxon>
        <taxon>Halobacteria</taxon>
        <taxon>Halobacteriales</taxon>
        <taxon>Natronomonadaceae</taxon>
        <taxon>Natronomonas</taxon>
    </lineage>
</organism>
<dbReference type="GO" id="GO:0005886">
    <property type="term" value="C:plasma membrane"/>
    <property type="evidence" value="ECO:0007669"/>
    <property type="project" value="UniProtKB-SubCell"/>
</dbReference>
<dbReference type="GO" id="GO:0015188">
    <property type="term" value="F:L-isoleucine transmembrane transporter activity"/>
    <property type="evidence" value="ECO:0007669"/>
    <property type="project" value="TreeGrafter"/>
</dbReference>
<dbReference type="GO" id="GO:0015192">
    <property type="term" value="F:L-phenylalanine transmembrane transporter activity"/>
    <property type="evidence" value="ECO:0007669"/>
    <property type="project" value="TreeGrafter"/>
</dbReference>
<dbReference type="GO" id="GO:0015190">
    <property type="term" value="F:L-leucine transmembrane transporter activity"/>
    <property type="evidence" value="ECO:0007669"/>
    <property type="project" value="TreeGrafter"/>
</dbReference>
<evidence type="ECO:0000313" key="11">
    <source>
        <dbReference type="EMBL" id="MCQ4333949.1"/>
    </source>
</evidence>
<dbReference type="RefSeq" id="WP_256029975.1">
    <property type="nucleotide sequence ID" value="NZ_JAHLKM010000014.1"/>
</dbReference>
<dbReference type="GO" id="GO:0042941">
    <property type="term" value="P:D-alanine transmembrane transport"/>
    <property type="evidence" value="ECO:0007669"/>
    <property type="project" value="TreeGrafter"/>
</dbReference>
<evidence type="ECO:0000256" key="8">
    <source>
        <dbReference type="ARBA" id="ARBA00023136"/>
    </source>
</evidence>
<dbReference type="AlphaFoldDB" id="A0A9R1CRQ4"/>
<evidence type="ECO:0000256" key="6">
    <source>
        <dbReference type="ARBA" id="ARBA00022970"/>
    </source>
</evidence>
<evidence type="ECO:0000256" key="3">
    <source>
        <dbReference type="ARBA" id="ARBA00022475"/>
    </source>
</evidence>